<dbReference type="OrthoDB" id="5860767at2759"/>
<evidence type="ECO:0000256" key="2">
    <source>
        <dbReference type="SAM" id="MobiDB-lite"/>
    </source>
</evidence>
<dbReference type="AlphaFoldDB" id="A0A9P0K5N9"/>
<sequence>MKMAGRASILYLPEVALEKIFSFLSYDEIAKNRIVCKKFNEVSSKLLSRGFIQLEKKHASIYKRVKALLPRRESERRLHPMARHSDVLQAVETRISMLNMTYMKYIESNLLCFIPGKVLDEMKHVLSLVEKDHTPPRTHQLLQELRDLSSMAMEHFDEHILPGIKEQLNRREVLNCTASTSSKVPRLFYNYSITSELHKVKKQSKTHKHHITFLTQSTQKLWEKLKRQNVRLKAQAVKIREQERKIQEQTTKIQEQEGSLADIKKHIDEWDQKYKDLTSDLIRAKDDILSAMVHSRPSTSSPMPPNSPPKSYKSNIRPRMSHILPRSCISLQLDLERKRKSNLLPEIPLKRLREKEETKVDELTLKIPSFSDMQKEAKKDSDPPDTSTSRFRSSDFSSMISSSLESLLRNKLPGISSRKRKMAEDIDLKNRFAIRITEARGDIGAAAYFRYSVASAILIFRSTKWYNDHYKLFA</sequence>
<dbReference type="Proteomes" id="UP001152888">
    <property type="component" value="Unassembled WGS sequence"/>
</dbReference>
<dbReference type="InterPro" id="IPR001810">
    <property type="entry name" value="F-box_dom"/>
</dbReference>
<evidence type="ECO:0000256" key="1">
    <source>
        <dbReference type="SAM" id="Coils"/>
    </source>
</evidence>
<keyword evidence="1" id="KW-0175">Coiled coil</keyword>
<proteinExistence type="predicted"/>
<dbReference type="PANTHER" id="PTHR13252">
    <property type="entry name" value="F-BOX ONLY PROTEIN 28"/>
    <property type="match status" value="1"/>
</dbReference>
<feature type="region of interest" description="Disordered" evidence="2">
    <location>
        <begin position="371"/>
        <end position="394"/>
    </location>
</feature>
<evidence type="ECO:0000313" key="5">
    <source>
        <dbReference type="Proteomes" id="UP001152888"/>
    </source>
</evidence>
<feature type="compositionally biased region" description="Low complexity" evidence="2">
    <location>
        <begin position="385"/>
        <end position="394"/>
    </location>
</feature>
<feature type="domain" description="F-box" evidence="3">
    <location>
        <begin position="6"/>
        <end position="54"/>
    </location>
</feature>
<evidence type="ECO:0000259" key="3">
    <source>
        <dbReference type="PROSITE" id="PS50181"/>
    </source>
</evidence>
<accession>A0A9P0K5N9</accession>
<evidence type="ECO:0000313" key="4">
    <source>
        <dbReference type="EMBL" id="CAH1967816.1"/>
    </source>
</evidence>
<feature type="compositionally biased region" description="Basic and acidic residues" evidence="2">
    <location>
        <begin position="373"/>
        <end position="382"/>
    </location>
</feature>
<dbReference type="InterPro" id="IPR036047">
    <property type="entry name" value="F-box-like_dom_sf"/>
</dbReference>
<dbReference type="PANTHER" id="PTHR13252:SF9">
    <property type="entry name" value="F-BOX ONLY PROTEIN 28"/>
    <property type="match status" value="1"/>
</dbReference>
<dbReference type="InterPro" id="IPR039719">
    <property type="entry name" value="FBXO28"/>
</dbReference>
<organism evidence="4 5">
    <name type="scientific">Acanthoscelides obtectus</name>
    <name type="common">Bean weevil</name>
    <name type="synonym">Bruchus obtectus</name>
    <dbReference type="NCBI Taxonomy" id="200917"/>
    <lineage>
        <taxon>Eukaryota</taxon>
        <taxon>Metazoa</taxon>
        <taxon>Ecdysozoa</taxon>
        <taxon>Arthropoda</taxon>
        <taxon>Hexapoda</taxon>
        <taxon>Insecta</taxon>
        <taxon>Pterygota</taxon>
        <taxon>Neoptera</taxon>
        <taxon>Endopterygota</taxon>
        <taxon>Coleoptera</taxon>
        <taxon>Polyphaga</taxon>
        <taxon>Cucujiformia</taxon>
        <taxon>Chrysomeloidea</taxon>
        <taxon>Chrysomelidae</taxon>
        <taxon>Bruchinae</taxon>
        <taxon>Bruchini</taxon>
        <taxon>Acanthoscelides</taxon>
    </lineage>
</organism>
<dbReference type="EMBL" id="CAKOFQ010006748">
    <property type="protein sequence ID" value="CAH1967816.1"/>
    <property type="molecule type" value="Genomic_DNA"/>
</dbReference>
<name>A0A9P0K5N9_ACAOB</name>
<dbReference type="CDD" id="cd22100">
    <property type="entry name" value="F-box_FBXO28"/>
    <property type="match status" value="1"/>
</dbReference>
<comment type="caution">
    <text evidence="4">The sequence shown here is derived from an EMBL/GenBank/DDBJ whole genome shotgun (WGS) entry which is preliminary data.</text>
</comment>
<protein>
    <recommendedName>
        <fullName evidence="3">F-box domain-containing protein</fullName>
    </recommendedName>
</protein>
<reference evidence="4" key="1">
    <citation type="submission" date="2022-03" db="EMBL/GenBank/DDBJ databases">
        <authorList>
            <person name="Sayadi A."/>
        </authorList>
    </citation>
    <scope>NUCLEOTIDE SEQUENCE</scope>
</reference>
<feature type="coiled-coil region" evidence="1">
    <location>
        <begin position="222"/>
        <end position="287"/>
    </location>
</feature>
<dbReference type="Pfam" id="PF00646">
    <property type="entry name" value="F-box"/>
    <property type="match status" value="1"/>
</dbReference>
<dbReference type="GO" id="GO:0000209">
    <property type="term" value="P:protein polyubiquitination"/>
    <property type="evidence" value="ECO:0007669"/>
    <property type="project" value="TreeGrafter"/>
</dbReference>
<dbReference type="PROSITE" id="PS50181">
    <property type="entry name" value="FBOX"/>
    <property type="match status" value="1"/>
</dbReference>
<keyword evidence="5" id="KW-1185">Reference proteome</keyword>
<gene>
    <name evidence="4" type="ORF">ACAOBT_LOCUS7568</name>
</gene>
<dbReference type="SUPFAM" id="SSF81383">
    <property type="entry name" value="F-box domain"/>
    <property type="match status" value="1"/>
</dbReference>